<name>A0ABT6EW00_9SYNE</name>
<dbReference type="EMBL" id="JAKKUT010000002">
    <property type="protein sequence ID" value="MDG2989948.1"/>
    <property type="molecule type" value="Genomic_DNA"/>
</dbReference>
<dbReference type="PANTHER" id="PTHR30619">
    <property type="entry name" value="DNA INTERNALIZATION/COMPETENCE PROTEIN COMEC/REC2"/>
    <property type="match status" value="1"/>
</dbReference>
<dbReference type="Pfam" id="PF13567">
    <property type="entry name" value="DUF4131"/>
    <property type="match status" value="1"/>
</dbReference>
<evidence type="ECO:0000313" key="9">
    <source>
        <dbReference type="EMBL" id="MDG2989948.1"/>
    </source>
</evidence>
<feature type="transmembrane region" description="Helical" evidence="6">
    <location>
        <begin position="414"/>
        <end position="433"/>
    </location>
</feature>
<feature type="transmembrane region" description="Helical" evidence="6">
    <location>
        <begin position="440"/>
        <end position="462"/>
    </location>
</feature>
<evidence type="ECO:0000256" key="4">
    <source>
        <dbReference type="ARBA" id="ARBA00022989"/>
    </source>
</evidence>
<feature type="transmembrane region" description="Helical" evidence="6">
    <location>
        <begin position="388"/>
        <end position="408"/>
    </location>
</feature>
<comment type="caution">
    <text evidence="9">The sequence shown here is derived from an EMBL/GenBank/DDBJ whole genome shotgun (WGS) entry which is preliminary data.</text>
</comment>
<proteinExistence type="predicted"/>
<evidence type="ECO:0000259" key="7">
    <source>
        <dbReference type="Pfam" id="PF03772"/>
    </source>
</evidence>
<reference evidence="9" key="1">
    <citation type="journal article" date="2022" name="Genome Biol. Evol.">
        <title>A New Gene Family Diagnostic for Intracellular Biomineralization of Amorphous Ca Carbonates by Cyanobacteria.</title>
        <authorList>
            <person name="Benzerara K."/>
            <person name="Duprat E."/>
            <person name="Bitard-Feildel T."/>
            <person name="Caumes G."/>
            <person name="Cassier-Chauvat C."/>
            <person name="Chauvat F."/>
            <person name="Dezi M."/>
            <person name="Diop S.I."/>
            <person name="Gaschignard G."/>
            <person name="Gorgen S."/>
            <person name="Gugger M."/>
            <person name="Lopez-Garcia P."/>
            <person name="Millet M."/>
            <person name="Skouri-Panet F."/>
            <person name="Moreira D."/>
            <person name="Callebaut I."/>
        </authorList>
    </citation>
    <scope>NUCLEOTIDE SEQUENCE</scope>
    <source>
        <strain evidence="9">G9</strain>
    </source>
</reference>
<dbReference type="RefSeq" id="WP_277865872.1">
    <property type="nucleotide sequence ID" value="NZ_JAKKUT010000002.1"/>
</dbReference>
<organism evidence="9 10">
    <name type="scientific">Candidatus Synechococcus calcipolaris G9</name>
    <dbReference type="NCBI Taxonomy" id="1497997"/>
    <lineage>
        <taxon>Bacteria</taxon>
        <taxon>Bacillati</taxon>
        <taxon>Cyanobacteriota</taxon>
        <taxon>Cyanophyceae</taxon>
        <taxon>Synechococcales</taxon>
        <taxon>Synechococcaceae</taxon>
        <taxon>Synechococcus</taxon>
    </lineage>
</organism>
<feature type="transmembrane region" description="Helical" evidence="6">
    <location>
        <begin position="365"/>
        <end position="383"/>
    </location>
</feature>
<dbReference type="Pfam" id="PF03772">
    <property type="entry name" value="Competence"/>
    <property type="match status" value="1"/>
</dbReference>
<evidence type="ECO:0000256" key="3">
    <source>
        <dbReference type="ARBA" id="ARBA00022692"/>
    </source>
</evidence>
<protein>
    <submittedName>
        <fullName evidence="9">ComEC/Rec2 family competence protein</fullName>
    </submittedName>
</protein>
<evidence type="ECO:0000256" key="2">
    <source>
        <dbReference type="ARBA" id="ARBA00022475"/>
    </source>
</evidence>
<feature type="transmembrane region" description="Helical" evidence="6">
    <location>
        <begin position="341"/>
        <end position="359"/>
    </location>
</feature>
<evidence type="ECO:0000256" key="6">
    <source>
        <dbReference type="SAM" id="Phobius"/>
    </source>
</evidence>
<dbReference type="NCBIfam" id="TIGR00360">
    <property type="entry name" value="ComEC_N-term"/>
    <property type="match status" value="1"/>
</dbReference>
<feature type="transmembrane region" description="Helical" evidence="6">
    <location>
        <begin position="267"/>
        <end position="288"/>
    </location>
</feature>
<dbReference type="Proteomes" id="UP001154265">
    <property type="component" value="Unassembled WGS sequence"/>
</dbReference>
<feature type="transmembrane region" description="Helical" evidence="6">
    <location>
        <begin position="512"/>
        <end position="531"/>
    </location>
</feature>
<accession>A0ABT6EW00</accession>
<dbReference type="InterPro" id="IPR004477">
    <property type="entry name" value="ComEC_N"/>
</dbReference>
<keyword evidence="2" id="KW-1003">Cell membrane</keyword>
<keyword evidence="4 6" id="KW-1133">Transmembrane helix</keyword>
<dbReference type="InterPro" id="IPR052159">
    <property type="entry name" value="Competence_DNA_uptake"/>
</dbReference>
<feature type="transmembrane region" description="Helical" evidence="6">
    <location>
        <begin position="300"/>
        <end position="329"/>
    </location>
</feature>
<evidence type="ECO:0000256" key="5">
    <source>
        <dbReference type="ARBA" id="ARBA00023136"/>
    </source>
</evidence>
<keyword evidence="5 6" id="KW-0472">Membrane</keyword>
<feature type="transmembrane region" description="Helical" evidence="6">
    <location>
        <begin position="12"/>
        <end position="40"/>
    </location>
</feature>
<feature type="domain" description="ComEC/Rec2-related protein" evidence="7">
    <location>
        <begin position="249"/>
        <end position="509"/>
    </location>
</feature>
<reference evidence="9" key="2">
    <citation type="submission" date="2022-01" db="EMBL/GenBank/DDBJ databases">
        <authorList>
            <person name="Zivanovic Y."/>
            <person name="Moreira D."/>
            <person name="Lopez-Garcia P."/>
        </authorList>
    </citation>
    <scope>NUCLEOTIDE SEQUENCE</scope>
    <source>
        <strain evidence="9">G9</strain>
    </source>
</reference>
<gene>
    <name evidence="9" type="ORF">L3556_03220</name>
</gene>
<feature type="transmembrane region" description="Helical" evidence="6">
    <location>
        <begin position="482"/>
        <end position="505"/>
    </location>
</feature>
<sequence>MFVFTIDLILYGLAFIIGLLVAPMAGVGVAVIFLGLMLALLRWQRWGFPKFWQRLPPPQTWLIATAVALLAMGYLWLRTPQPSATDISRVVTRLEALDAVPTVQVEGKIETFPLPNRAGRLRFFMSVDRYEQLTEDGAPGALSGRATGQLYITVPAEEGASLHPSQRIAMSGFLYQPRGGGTAFYRAFNFQRYLQREGVFAGLAGRQVRILDEGSPWGLWALRQRIYQAQVDGLGETAGPVVSAMVLGGRAVAIPFDIRDAFRRVGLSHAIAASGFHTSVILGVVMFLARPLKERWRLALGGGCLILFACLSGFAPSAIRAVLMGIAGLLALSGGSDKLKALPLLLAIAVGMLIVNPLWIEDLGFQLSFLATAGLIISANPIAKRFDFLPAVVANLIAIPLAATIWLFPLSLAIFGIFPVYGIIANVSTTFILSVITMGGFISALGAVIWPVLGSGIAWLLYYPTLILLWMAEFFGRLPGAVIAFGALGWTQVFFLYGLILLVWLHPWWKRRWLVAMGVGIGAVLVPFLILQTTTFRVTILDNHRVPIMVIQQPEGTVIINSGDRTSAGQSVGSFLALQGINSIDWAIASDRRSRSQGGWAELHKTTPIRRYTDVPAANSDDEYRDMLADLQIEANPLRLDQELRLGDVEMKLLRADPAVIQFNIRDKKWLLVTEPPRSLGQATWLESARLPNPDVLWWWGQTFDPKLVDLIQPRALILSSQSLDQTTVDDLQEKNIPIYWTGRDGAIRWTPEGQIVGNQETGSEGGF</sequence>
<dbReference type="InterPro" id="IPR025405">
    <property type="entry name" value="DUF4131"/>
</dbReference>
<comment type="subcellular location">
    <subcellularLocation>
        <location evidence="1">Cell membrane</location>
        <topology evidence="1">Multi-pass membrane protein</topology>
    </subcellularLocation>
</comment>
<feature type="domain" description="DUF4131" evidence="8">
    <location>
        <begin position="28"/>
        <end position="209"/>
    </location>
</feature>
<evidence type="ECO:0000259" key="8">
    <source>
        <dbReference type="Pfam" id="PF13567"/>
    </source>
</evidence>
<feature type="transmembrane region" description="Helical" evidence="6">
    <location>
        <begin position="60"/>
        <end position="77"/>
    </location>
</feature>
<evidence type="ECO:0000313" key="10">
    <source>
        <dbReference type="Proteomes" id="UP001154265"/>
    </source>
</evidence>
<keyword evidence="3 6" id="KW-0812">Transmembrane</keyword>
<keyword evidence="10" id="KW-1185">Reference proteome</keyword>
<evidence type="ECO:0000256" key="1">
    <source>
        <dbReference type="ARBA" id="ARBA00004651"/>
    </source>
</evidence>
<dbReference type="PANTHER" id="PTHR30619:SF1">
    <property type="entry name" value="RECOMBINATION PROTEIN 2"/>
    <property type="match status" value="1"/>
</dbReference>